<feature type="transmembrane region" description="Helical" evidence="14">
    <location>
        <begin position="131"/>
        <end position="151"/>
    </location>
</feature>
<feature type="transmembrane region" description="Helical" evidence="14">
    <location>
        <begin position="391"/>
        <end position="412"/>
    </location>
</feature>
<feature type="binding site" evidence="13">
    <location>
        <position position="217"/>
    </location>
    <ligand>
        <name>K(+)</name>
        <dbReference type="ChEBI" id="CHEBI:29103"/>
    </ligand>
</feature>
<keyword evidence="5 12" id="KW-0997">Cell inner membrane</keyword>
<evidence type="ECO:0000256" key="9">
    <source>
        <dbReference type="ARBA" id="ARBA00022989"/>
    </source>
</evidence>
<comment type="subcellular location">
    <subcellularLocation>
        <location evidence="1 12">Cell inner membrane</location>
        <topology evidence="1 12">Multi-pass membrane protein</topology>
    </subcellularLocation>
</comment>
<dbReference type="EMBL" id="QOPD01000001">
    <property type="protein sequence ID" value="RCL39250.1"/>
    <property type="molecule type" value="Genomic_DNA"/>
</dbReference>
<evidence type="ECO:0000256" key="11">
    <source>
        <dbReference type="ARBA" id="ARBA00023136"/>
    </source>
</evidence>
<dbReference type="GO" id="GO:0005886">
    <property type="term" value="C:plasma membrane"/>
    <property type="evidence" value="ECO:0007669"/>
    <property type="project" value="UniProtKB-SubCell"/>
</dbReference>
<keyword evidence="10 12" id="KW-0406">Ion transport</keyword>
<keyword evidence="13" id="KW-0479">Metal-binding</keyword>
<dbReference type="Pfam" id="PF02386">
    <property type="entry name" value="TrkH"/>
    <property type="match status" value="1"/>
</dbReference>
<keyword evidence="9 14" id="KW-1133">Transmembrane helix</keyword>
<feature type="binding site" evidence="13">
    <location>
        <position position="430"/>
    </location>
    <ligand>
        <name>K(+)</name>
        <dbReference type="ChEBI" id="CHEBI:29103"/>
    </ligand>
</feature>
<accession>A0A368BPN4</accession>
<dbReference type="InterPro" id="IPR004772">
    <property type="entry name" value="TrkH"/>
</dbReference>
<dbReference type="GO" id="GO:0046872">
    <property type="term" value="F:metal ion binding"/>
    <property type="evidence" value="ECO:0007669"/>
    <property type="project" value="UniProtKB-KW"/>
</dbReference>
<dbReference type="GO" id="GO:0015379">
    <property type="term" value="F:potassium:chloride symporter activity"/>
    <property type="evidence" value="ECO:0007669"/>
    <property type="project" value="InterPro"/>
</dbReference>
<feature type="transmembrane region" description="Helical" evidence="14">
    <location>
        <begin position="70"/>
        <end position="92"/>
    </location>
</feature>
<keyword evidence="7 14" id="KW-0812">Transmembrane</keyword>
<feature type="binding site" evidence="13">
    <location>
        <position position="431"/>
    </location>
    <ligand>
        <name>K(+)</name>
        <dbReference type="ChEBI" id="CHEBI:29103"/>
    </ligand>
</feature>
<evidence type="ECO:0000256" key="1">
    <source>
        <dbReference type="ARBA" id="ARBA00004429"/>
    </source>
</evidence>
<comment type="caution">
    <text evidence="15">The sequence shown here is derived from an EMBL/GenBank/DDBJ whole genome shotgun (WGS) entry which is preliminary data.</text>
</comment>
<feature type="transmembrane region" description="Helical" evidence="14">
    <location>
        <begin position="7"/>
        <end position="27"/>
    </location>
</feature>
<keyword evidence="6 12" id="KW-0633">Potassium transport</keyword>
<feature type="binding site" evidence="13">
    <location>
        <position position="313"/>
    </location>
    <ligand>
        <name>K(+)</name>
        <dbReference type="ChEBI" id="CHEBI:29103"/>
    </ligand>
</feature>
<feature type="transmembrane region" description="Helical" evidence="14">
    <location>
        <begin position="451"/>
        <end position="472"/>
    </location>
</feature>
<feature type="transmembrane region" description="Helical" evidence="14">
    <location>
        <begin position="39"/>
        <end position="58"/>
    </location>
</feature>
<feature type="binding site" evidence="13">
    <location>
        <position position="109"/>
    </location>
    <ligand>
        <name>K(+)</name>
        <dbReference type="ChEBI" id="CHEBI:29103"/>
    </ligand>
</feature>
<evidence type="ECO:0000256" key="8">
    <source>
        <dbReference type="ARBA" id="ARBA00022958"/>
    </source>
</evidence>
<keyword evidence="8 12" id="KW-0630">Potassium</keyword>
<protein>
    <recommendedName>
        <fullName evidence="12">Trk system potassium uptake protein</fullName>
    </recommendedName>
</protein>
<dbReference type="PIRSF" id="PIRSF006247">
    <property type="entry name" value="TrkH"/>
    <property type="match status" value="1"/>
</dbReference>
<evidence type="ECO:0000256" key="7">
    <source>
        <dbReference type="ARBA" id="ARBA00022692"/>
    </source>
</evidence>
<evidence type="ECO:0000256" key="10">
    <source>
        <dbReference type="ARBA" id="ARBA00023065"/>
    </source>
</evidence>
<reference evidence="15 16" key="1">
    <citation type="journal article" date="2018" name="Microbiome">
        <title>Fine metagenomic profile of the Mediterranean stratified and mixed water columns revealed by assembly and recruitment.</title>
        <authorList>
            <person name="Haro-Moreno J.M."/>
            <person name="Lopez-Perez M."/>
            <person name="De La Torre J.R."/>
            <person name="Picazo A."/>
            <person name="Camacho A."/>
            <person name="Rodriguez-Valera F."/>
        </authorList>
    </citation>
    <scope>NUCLEOTIDE SEQUENCE [LARGE SCALE GENOMIC DNA]</scope>
    <source>
        <strain evidence="15">MED-G83</strain>
    </source>
</reference>
<keyword evidence="4 12" id="KW-1003">Cell membrane</keyword>
<dbReference type="PANTHER" id="PTHR32024">
    <property type="entry name" value="TRK SYSTEM POTASSIUM UPTAKE PROTEIN TRKG-RELATED"/>
    <property type="match status" value="1"/>
</dbReference>
<evidence type="ECO:0000256" key="12">
    <source>
        <dbReference type="PIRNR" id="PIRNR006247"/>
    </source>
</evidence>
<feature type="binding site" evidence="13">
    <location>
        <position position="216"/>
    </location>
    <ligand>
        <name>K(+)</name>
        <dbReference type="ChEBI" id="CHEBI:29103"/>
    </ligand>
</feature>
<evidence type="ECO:0000256" key="4">
    <source>
        <dbReference type="ARBA" id="ARBA00022475"/>
    </source>
</evidence>
<feature type="transmembrane region" description="Helical" evidence="14">
    <location>
        <begin position="327"/>
        <end position="349"/>
    </location>
</feature>
<dbReference type="AlphaFoldDB" id="A0A368BPN4"/>
<keyword evidence="3 12" id="KW-0813">Transport</keyword>
<dbReference type="PANTHER" id="PTHR32024:SF2">
    <property type="entry name" value="TRK SYSTEM POTASSIUM UPTAKE PROTEIN TRKG-RELATED"/>
    <property type="match status" value="1"/>
</dbReference>
<comment type="function">
    <text evidence="12">Low-affinity potassium transport system. Interacts with Trk system potassium uptake protein TrkA.</text>
</comment>
<dbReference type="InterPro" id="IPR003445">
    <property type="entry name" value="Cat_transpt"/>
</dbReference>
<sequence length="478" mass="53248">MTTLLKVLRFLGPISLFFSFFVGLPSYLLSLYGGQADSLLGYILFWGLIYSLVIFFTLRRTKFNYTPRDGFIITFVSWFLVSIIAAIPFISFGMSPSDAFFEAVSGLTTTGSTSISNLSILPDYMLMYRQLLQWAGGVGLVIIVIAIIPAVSGGVKVLQAETSGFAEKSFSPRLQETARSLLKFYLAITLLCALSYWLVGMTVFESFAHSFSTVSIGGFSIYNDNFGHFNNQAVEIVAVVFMLLSATNFGLHFISIIKRSLKYYRENDEFKFFKFIVIFSILMSVLILFFRENLSFSESLRYGVFQTVSIITTTGFTLVPLNDLGPVMPFYIFIISFIGACSGSFGGGMKVWRVFMLLKIGFNNITKLMHPNAVNITKISGEKVASSQIEAVFSFVAIYITFFLVFLFILLFQGIDFYSAFSGTAAAINNLGPGLGEFTHDYSTLSAVGKYTLAFAMIVGRLELFGVLILFFPSFWKN</sequence>
<proteinExistence type="inferred from homology"/>
<evidence type="ECO:0000256" key="2">
    <source>
        <dbReference type="ARBA" id="ARBA00009137"/>
    </source>
</evidence>
<gene>
    <name evidence="15" type="ORF">DBW97_00555</name>
</gene>
<feature type="binding site" evidence="13">
    <location>
        <position position="314"/>
    </location>
    <ligand>
        <name>K(+)</name>
        <dbReference type="ChEBI" id="CHEBI:29103"/>
    </ligand>
</feature>
<feature type="transmembrane region" description="Helical" evidence="14">
    <location>
        <begin position="181"/>
        <end position="200"/>
    </location>
</feature>
<evidence type="ECO:0000256" key="14">
    <source>
        <dbReference type="SAM" id="Phobius"/>
    </source>
</evidence>
<keyword evidence="11 12" id="KW-0472">Membrane</keyword>
<name>A0A368BPN4_9GAMM</name>
<dbReference type="Proteomes" id="UP000252147">
    <property type="component" value="Unassembled WGS sequence"/>
</dbReference>
<evidence type="ECO:0000256" key="3">
    <source>
        <dbReference type="ARBA" id="ARBA00022448"/>
    </source>
</evidence>
<comment type="similarity">
    <text evidence="2 12">Belongs to the TrkH potassium transport family.</text>
</comment>
<organism evidence="15 16">
    <name type="scientific">SAR86 cluster bacterium</name>
    <dbReference type="NCBI Taxonomy" id="2030880"/>
    <lineage>
        <taxon>Bacteria</taxon>
        <taxon>Pseudomonadati</taxon>
        <taxon>Pseudomonadota</taxon>
        <taxon>Gammaproteobacteria</taxon>
        <taxon>SAR86 cluster</taxon>
    </lineage>
</organism>
<feature type="transmembrane region" description="Helical" evidence="14">
    <location>
        <begin position="272"/>
        <end position="290"/>
    </location>
</feature>
<evidence type="ECO:0000256" key="13">
    <source>
        <dbReference type="PIRSR" id="PIRSR006247-1"/>
    </source>
</evidence>
<feature type="transmembrane region" description="Helical" evidence="14">
    <location>
        <begin position="234"/>
        <end position="257"/>
    </location>
</feature>
<feature type="binding site" evidence="13">
    <location>
        <position position="110"/>
    </location>
    <ligand>
        <name>K(+)</name>
        <dbReference type="ChEBI" id="CHEBI:29103"/>
    </ligand>
</feature>
<evidence type="ECO:0000313" key="16">
    <source>
        <dbReference type="Proteomes" id="UP000252147"/>
    </source>
</evidence>
<evidence type="ECO:0000313" key="15">
    <source>
        <dbReference type="EMBL" id="RCL39250.1"/>
    </source>
</evidence>
<evidence type="ECO:0000256" key="6">
    <source>
        <dbReference type="ARBA" id="ARBA00022538"/>
    </source>
</evidence>
<evidence type="ECO:0000256" key="5">
    <source>
        <dbReference type="ARBA" id="ARBA00022519"/>
    </source>
</evidence>